<dbReference type="Pfam" id="PF00550">
    <property type="entry name" value="PP-binding"/>
    <property type="match status" value="1"/>
</dbReference>
<evidence type="ECO:0000313" key="2">
    <source>
        <dbReference type="EMBL" id="NEC78470.1"/>
    </source>
</evidence>
<name>A0A6G3TXF3_9ACTN</name>
<feature type="non-terminal residue" evidence="2">
    <location>
        <position position="1"/>
    </location>
</feature>
<sequence>AREPAVRPPDGAAPPRSRREVRRTVRAVWARVLAVPESSFGDGDRFAELGGTSLKAMEVLAALEDALGLPL</sequence>
<accession>A0A6G3TXF3</accession>
<reference evidence="2" key="1">
    <citation type="submission" date="2020-01" db="EMBL/GenBank/DDBJ databases">
        <title>Insect and environment-associated Actinomycetes.</title>
        <authorList>
            <person name="Currrie C."/>
            <person name="Chevrette M."/>
            <person name="Carlson C."/>
            <person name="Stubbendieck R."/>
            <person name="Wendt-Pienkowski E."/>
        </authorList>
    </citation>
    <scope>NUCLEOTIDE SEQUENCE</scope>
    <source>
        <strain evidence="2">SID7958</strain>
    </source>
</reference>
<dbReference type="InterPro" id="IPR036736">
    <property type="entry name" value="ACP-like_sf"/>
</dbReference>
<dbReference type="Gene3D" id="1.10.1200.10">
    <property type="entry name" value="ACP-like"/>
    <property type="match status" value="1"/>
</dbReference>
<proteinExistence type="predicted"/>
<organism evidence="2">
    <name type="scientific">Streptomyces sp. SID7958</name>
    <dbReference type="NCBI Taxonomy" id="2706093"/>
    <lineage>
        <taxon>Bacteria</taxon>
        <taxon>Bacillati</taxon>
        <taxon>Actinomycetota</taxon>
        <taxon>Actinomycetes</taxon>
        <taxon>Kitasatosporales</taxon>
        <taxon>Streptomycetaceae</taxon>
        <taxon>Streptomyces</taxon>
    </lineage>
</organism>
<gene>
    <name evidence="2" type="ORF">G3I38_04205</name>
</gene>
<feature type="domain" description="Carrier" evidence="1">
    <location>
        <begin position="16"/>
        <end position="71"/>
    </location>
</feature>
<dbReference type="PROSITE" id="PS50075">
    <property type="entry name" value="CARRIER"/>
    <property type="match status" value="1"/>
</dbReference>
<comment type="caution">
    <text evidence="2">The sequence shown here is derived from an EMBL/GenBank/DDBJ whole genome shotgun (WGS) entry which is preliminary data.</text>
</comment>
<feature type="non-terminal residue" evidence="2">
    <location>
        <position position="71"/>
    </location>
</feature>
<dbReference type="SUPFAM" id="SSF47336">
    <property type="entry name" value="ACP-like"/>
    <property type="match status" value="1"/>
</dbReference>
<dbReference type="EMBL" id="JAAGMU010000232">
    <property type="protein sequence ID" value="NEC78470.1"/>
    <property type="molecule type" value="Genomic_DNA"/>
</dbReference>
<dbReference type="AlphaFoldDB" id="A0A6G3TXF3"/>
<evidence type="ECO:0000259" key="1">
    <source>
        <dbReference type="PROSITE" id="PS50075"/>
    </source>
</evidence>
<dbReference type="InterPro" id="IPR009081">
    <property type="entry name" value="PP-bd_ACP"/>
</dbReference>
<protein>
    <submittedName>
        <fullName evidence="2">Acyl carrier protein</fullName>
    </submittedName>
</protein>